<feature type="transmembrane region" description="Helical" evidence="1">
    <location>
        <begin position="24"/>
        <end position="48"/>
    </location>
</feature>
<dbReference type="STRING" id="1043005.A0A074YS64"/>
<dbReference type="PANTHER" id="PTHR35152">
    <property type="entry name" value="DOMAIN SIGNALLING PROTEIN, PUTATIVE (AFU_ORTHOLOGUE AFUA_5G11310)-RELATED"/>
    <property type="match status" value="1"/>
</dbReference>
<dbReference type="OrthoDB" id="264015at2759"/>
<reference evidence="3 4" key="1">
    <citation type="journal article" date="2014" name="BMC Genomics">
        <title>Genome sequencing of four Aureobasidium pullulans varieties: biotechnological potential, stress tolerance, and description of new species.</title>
        <authorList>
            <person name="Gostin Ar C."/>
            <person name="Ohm R.A."/>
            <person name="Kogej T."/>
            <person name="Sonjak S."/>
            <person name="Turk M."/>
            <person name="Zajc J."/>
            <person name="Zalar P."/>
            <person name="Grube M."/>
            <person name="Sun H."/>
            <person name="Han J."/>
            <person name="Sharma A."/>
            <person name="Chiniquy J."/>
            <person name="Ngan C.Y."/>
            <person name="Lipzen A."/>
            <person name="Barry K."/>
            <person name="Grigoriev I.V."/>
            <person name="Gunde-Cimerman N."/>
        </authorList>
    </citation>
    <scope>NUCLEOTIDE SEQUENCE [LARGE SCALE GENOMIC DNA]</scope>
    <source>
        <strain evidence="3 4">EXF-2481</strain>
    </source>
</reference>
<dbReference type="GeneID" id="25367822"/>
<evidence type="ECO:0000313" key="4">
    <source>
        <dbReference type="Proteomes" id="UP000030641"/>
    </source>
</evidence>
<keyword evidence="4" id="KW-1185">Reference proteome</keyword>
<feature type="transmembrane region" description="Helical" evidence="1">
    <location>
        <begin position="242"/>
        <end position="264"/>
    </location>
</feature>
<evidence type="ECO:0000259" key="2">
    <source>
        <dbReference type="PROSITE" id="PS50924"/>
    </source>
</evidence>
<feature type="transmembrane region" description="Helical" evidence="1">
    <location>
        <begin position="168"/>
        <end position="190"/>
    </location>
</feature>
<dbReference type="Pfam" id="PF03707">
    <property type="entry name" value="MHYT"/>
    <property type="match status" value="2"/>
</dbReference>
<protein>
    <recommendedName>
        <fullName evidence="2">MHYT domain-containing protein</fullName>
    </recommendedName>
</protein>
<dbReference type="OMA" id="VFQWIFR"/>
<dbReference type="InterPro" id="IPR005330">
    <property type="entry name" value="MHYT_dom"/>
</dbReference>
<organism evidence="3 4">
    <name type="scientific">Aureobasidium subglaciale (strain EXF-2481)</name>
    <name type="common">Aureobasidium pullulans var. subglaciale</name>
    <dbReference type="NCBI Taxonomy" id="1043005"/>
    <lineage>
        <taxon>Eukaryota</taxon>
        <taxon>Fungi</taxon>
        <taxon>Dikarya</taxon>
        <taxon>Ascomycota</taxon>
        <taxon>Pezizomycotina</taxon>
        <taxon>Dothideomycetes</taxon>
        <taxon>Dothideomycetidae</taxon>
        <taxon>Dothideales</taxon>
        <taxon>Saccotheciaceae</taxon>
        <taxon>Aureobasidium</taxon>
    </lineage>
</organism>
<dbReference type="InParanoid" id="A0A074YS64"/>
<evidence type="ECO:0000313" key="3">
    <source>
        <dbReference type="EMBL" id="KER00526.1"/>
    </source>
</evidence>
<proteinExistence type="predicted"/>
<keyword evidence="1" id="KW-1133">Transmembrane helix</keyword>
<name>A0A074YS64_AURSE</name>
<feature type="domain" description="MHYT" evidence="2">
    <location>
        <begin position="24"/>
        <end position="226"/>
    </location>
</feature>
<dbReference type="PANTHER" id="PTHR35152:SF1">
    <property type="entry name" value="DOMAIN SIGNALLING PROTEIN, PUTATIVE (AFU_ORTHOLOGUE AFUA_5G11310)-RELATED"/>
    <property type="match status" value="1"/>
</dbReference>
<dbReference type="Proteomes" id="UP000030641">
    <property type="component" value="Unassembled WGS sequence"/>
</dbReference>
<sequence>MALSPETVDDVIRYVPGDMVRWHFMPGFIVASFFASLSGTLLTIELLQRKRLGKSLMSRVHLFACSLSMGLIGIWCMHFIGNRSIALGNGERRLQLVYSPAYTGLSCVLPILGLTVAFQIAEINICSFVLRRLLDVACGLMAGLSIVSMHYVGNLGASNYTLIYPRRYIVAACIIAVGDSTVALALFFYFKERWISVCWKRCICALLLAVGVCGMHFTASVGCQYQLKSIPSEAEPDARNTPVIVAATMCFVASISCLAILFYVRYRNSVLANRAQHMMLACAYFDEHGNIMVTNEGTLPSQRIAKRFVLQKFDDHFGIHHPVWFWIWKVSNDWASIVDLIPKMRAHLQRTTLYAGTNTVSSSRNSVYDEESYHDSTVLFREGYCVAAADLAEQLQIPLVDGLGPLYDQVLGTGLLTAYQNGIKALDNGGTQPSTIFEKGQLLFYTRRLSPPELDHYTSNGFRFAPLCRVEGAIANTMQISIGLLGVQMQRIQNFAYRISVPSPPKQGTYFVCFAALARIRDSFRVLVPIDRQDELPDVQVSPYNMNSQQLEWLNRYNGWTAEKLIWHVKLKEQNWNTLDDDEEKAFFIMLRTALASLATKVGERWFMDLAFCAEPITLRYGASRAQRDGMTMVFGFTRLVDIHQPARKLPAGLTLANWDLMRMRQHYYPGCNDHGRIRREVHAEFGPLLTKHDESVRSEEQRVRSRKMSRTRSACSDDSGVLKQDSWLESGHVEARRGSIDSTIWHSQPWGGILATTDTVIEGVPKSGLELRNRTPQVTAGASATVQTREPQTYVDCLYEQAKSHASLGICA</sequence>
<feature type="transmembrane region" description="Helical" evidence="1">
    <location>
        <begin position="60"/>
        <end position="81"/>
    </location>
</feature>
<dbReference type="AlphaFoldDB" id="A0A074YS64"/>
<keyword evidence="1" id="KW-0812">Transmembrane</keyword>
<feature type="transmembrane region" description="Helical" evidence="1">
    <location>
        <begin position="133"/>
        <end position="153"/>
    </location>
</feature>
<dbReference type="HOGENOM" id="CLU_008375_1_0_1"/>
<dbReference type="PROSITE" id="PS50924">
    <property type="entry name" value="MHYT"/>
    <property type="match status" value="1"/>
</dbReference>
<feature type="transmembrane region" description="Helical" evidence="1">
    <location>
        <begin position="101"/>
        <end position="121"/>
    </location>
</feature>
<keyword evidence="1" id="KW-0472">Membrane</keyword>
<evidence type="ECO:0000256" key="1">
    <source>
        <dbReference type="SAM" id="Phobius"/>
    </source>
</evidence>
<feature type="transmembrane region" description="Helical" evidence="1">
    <location>
        <begin position="202"/>
        <end position="222"/>
    </location>
</feature>
<accession>A0A074YS64</accession>
<dbReference type="EMBL" id="KL584749">
    <property type="protein sequence ID" value="KER00526.1"/>
    <property type="molecule type" value="Genomic_DNA"/>
</dbReference>
<dbReference type="RefSeq" id="XP_013348954.1">
    <property type="nucleotide sequence ID" value="XM_013493500.1"/>
</dbReference>
<gene>
    <name evidence="3" type="ORF">AUEXF2481DRAFT_450</name>
</gene>